<accession>A0AAV4QSJ9</accession>
<keyword evidence="2" id="KW-1185">Reference proteome</keyword>
<sequence length="69" mass="8117">MKTMWSSRKIMVDRSPQKNHQTYSCQHLHQTSCVNLSTKLSVDFRLVKRSREPAIDPREVFRKDGAREA</sequence>
<name>A0AAV4QSJ9_9ARAC</name>
<reference evidence="1 2" key="1">
    <citation type="submission" date="2021-06" db="EMBL/GenBank/DDBJ databases">
        <title>Caerostris darwini draft genome.</title>
        <authorList>
            <person name="Kono N."/>
            <person name="Arakawa K."/>
        </authorList>
    </citation>
    <scope>NUCLEOTIDE SEQUENCE [LARGE SCALE GENOMIC DNA]</scope>
</reference>
<dbReference type="EMBL" id="BPLQ01004883">
    <property type="protein sequence ID" value="GIY11244.1"/>
    <property type="molecule type" value="Genomic_DNA"/>
</dbReference>
<evidence type="ECO:0000313" key="1">
    <source>
        <dbReference type="EMBL" id="GIY11244.1"/>
    </source>
</evidence>
<evidence type="ECO:0000313" key="2">
    <source>
        <dbReference type="Proteomes" id="UP001054837"/>
    </source>
</evidence>
<protein>
    <submittedName>
        <fullName evidence="1">Uncharacterized protein</fullName>
    </submittedName>
</protein>
<proteinExistence type="predicted"/>
<dbReference type="AlphaFoldDB" id="A0AAV4QSJ9"/>
<comment type="caution">
    <text evidence="1">The sequence shown here is derived from an EMBL/GenBank/DDBJ whole genome shotgun (WGS) entry which is preliminary data.</text>
</comment>
<gene>
    <name evidence="1" type="ORF">CDAR_246111</name>
</gene>
<dbReference type="Proteomes" id="UP001054837">
    <property type="component" value="Unassembled WGS sequence"/>
</dbReference>
<organism evidence="1 2">
    <name type="scientific">Caerostris darwini</name>
    <dbReference type="NCBI Taxonomy" id="1538125"/>
    <lineage>
        <taxon>Eukaryota</taxon>
        <taxon>Metazoa</taxon>
        <taxon>Ecdysozoa</taxon>
        <taxon>Arthropoda</taxon>
        <taxon>Chelicerata</taxon>
        <taxon>Arachnida</taxon>
        <taxon>Araneae</taxon>
        <taxon>Araneomorphae</taxon>
        <taxon>Entelegynae</taxon>
        <taxon>Araneoidea</taxon>
        <taxon>Araneidae</taxon>
        <taxon>Caerostris</taxon>
    </lineage>
</organism>